<organism evidence="6 7">
    <name type="scientific">Paenibacillus agilis</name>
    <dbReference type="NCBI Taxonomy" id="3020863"/>
    <lineage>
        <taxon>Bacteria</taxon>
        <taxon>Bacillati</taxon>
        <taxon>Bacillota</taxon>
        <taxon>Bacilli</taxon>
        <taxon>Bacillales</taxon>
        <taxon>Paenibacillaceae</taxon>
        <taxon>Paenibacillus</taxon>
    </lineage>
</organism>
<dbReference type="SUPFAM" id="SSF46785">
    <property type="entry name" value="Winged helix' DNA-binding domain"/>
    <property type="match status" value="1"/>
</dbReference>
<keyword evidence="7" id="KW-1185">Reference proteome</keyword>
<dbReference type="PANTHER" id="PTHR30346:SF28">
    <property type="entry name" value="HTH-TYPE TRANSCRIPTIONAL REGULATOR CYNR"/>
    <property type="match status" value="1"/>
</dbReference>
<evidence type="ECO:0000256" key="1">
    <source>
        <dbReference type="ARBA" id="ARBA00009437"/>
    </source>
</evidence>
<dbReference type="InterPro" id="IPR000847">
    <property type="entry name" value="LysR_HTH_N"/>
</dbReference>
<proteinExistence type="inferred from homology"/>
<evidence type="ECO:0000256" key="4">
    <source>
        <dbReference type="ARBA" id="ARBA00023163"/>
    </source>
</evidence>
<dbReference type="GO" id="GO:0003700">
    <property type="term" value="F:DNA-binding transcription factor activity"/>
    <property type="evidence" value="ECO:0007669"/>
    <property type="project" value="InterPro"/>
</dbReference>
<dbReference type="InterPro" id="IPR005119">
    <property type="entry name" value="LysR_subst-bd"/>
</dbReference>
<dbReference type="InterPro" id="IPR036388">
    <property type="entry name" value="WH-like_DNA-bd_sf"/>
</dbReference>
<sequence>MEIRQLQYAIQIAEERNFSRAAEKLHIAQPSLSQQLSKLEKEIGVLLFQRTTNSVELTHAGTVFVERAQAIIDSLEQLKKEMFDISQTKAGKVTIGTMPITGSHLLPHVLPSFHRRYPDIELVLTEEPSTSNLVKLTAQGKNDLCLLSLPLSDPSLEYEPILEEEIVLAVPRNHRLAAATISELSTGIPLADVKDEPFIFLKRGQGFRQITMDLCSQAGFEPRIVFESSNIETVQSLVATGMGVALVPAFIATAPRSEFVPQYVALEGQPSRTLVLAYRSGRYMSKAAEAFKETLQDTLGAQFGNRVRAATTNANIT</sequence>
<evidence type="ECO:0000256" key="3">
    <source>
        <dbReference type="ARBA" id="ARBA00023125"/>
    </source>
</evidence>
<evidence type="ECO:0000313" key="7">
    <source>
        <dbReference type="Proteomes" id="UP000318102"/>
    </source>
</evidence>
<dbReference type="Pfam" id="PF03466">
    <property type="entry name" value="LysR_substrate"/>
    <property type="match status" value="1"/>
</dbReference>
<dbReference type="PRINTS" id="PR00039">
    <property type="entry name" value="HTHLYSR"/>
</dbReference>
<dbReference type="Proteomes" id="UP000318102">
    <property type="component" value="Unassembled WGS sequence"/>
</dbReference>
<dbReference type="OrthoDB" id="9803735at2"/>
<name>A0A559IZB3_9BACL</name>
<dbReference type="GO" id="GO:0003677">
    <property type="term" value="F:DNA binding"/>
    <property type="evidence" value="ECO:0007669"/>
    <property type="project" value="UniProtKB-KW"/>
</dbReference>
<dbReference type="Gene3D" id="1.10.10.10">
    <property type="entry name" value="Winged helix-like DNA-binding domain superfamily/Winged helix DNA-binding domain"/>
    <property type="match status" value="1"/>
</dbReference>
<dbReference type="CDD" id="cd05466">
    <property type="entry name" value="PBP2_LTTR_substrate"/>
    <property type="match status" value="1"/>
</dbReference>
<comment type="similarity">
    <text evidence="1">Belongs to the LysR transcriptional regulatory family.</text>
</comment>
<reference evidence="6 7" key="1">
    <citation type="submission" date="2019-07" db="EMBL/GenBank/DDBJ databases">
        <authorList>
            <person name="Kim J."/>
        </authorList>
    </citation>
    <scope>NUCLEOTIDE SEQUENCE [LARGE SCALE GENOMIC DNA]</scope>
    <source>
        <strain evidence="6 7">N4</strain>
    </source>
</reference>
<dbReference type="SUPFAM" id="SSF53850">
    <property type="entry name" value="Periplasmic binding protein-like II"/>
    <property type="match status" value="1"/>
</dbReference>
<evidence type="ECO:0000313" key="6">
    <source>
        <dbReference type="EMBL" id="TVX92947.1"/>
    </source>
</evidence>
<accession>A0A559IZB3</accession>
<dbReference type="Pfam" id="PF00126">
    <property type="entry name" value="HTH_1"/>
    <property type="match status" value="1"/>
</dbReference>
<evidence type="ECO:0000259" key="5">
    <source>
        <dbReference type="PROSITE" id="PS50931"/>
    </source>
</evidence>
<dbReference type="GO" id="GO:0032993">
    <property type="term" value="C:protein-DNA complex"/>
    <property type="evidence" value="ECO:0007669"/>
    <property type="project" value="TreeGrafter"/>
</dbReference>
<dbReference type="InterPro" id="IPR036390">
    <property type="entry name" value="WH_DNA-bd_sf"/>
</dbReference>
<dbReference type="FunFam" id="1.10.10.10:FF:000001">
    <property type="entry name" value="LysR family transcriptional regulator"/>
    <property type="match status" value="1"/>
</dbReference>
<keyword evidence="2" id="KW-0805">Transcription regulation</keyword>
<dbReference type="AlphaFoldDB" id="A0A559IZB3"/>
<comment type="caution">
    <text evidence="6">The sequence shown here is derived from an EMBL/GenBank/DDBJ whole genome shotgun (WGS) entry which is preliminary data.</text>
</comment>
<dbReference type="RefSeq" id="WP_144988931.1">
    <property type="nucleotide sequence ID" value="NZ_VNJK01000001.1"/>
</dbReference>
<dbReference type="PROSITE" id="PS50931">
    <property type="entry name" value="HTH_LYSR"/>
    <property type="match status" value="1"/>
</dbReference>
<feature type="domain" description="HTH lysR-type" evidence="5">
    <location>
        <begin position="1"/>
        <end position="58"/>
    </location>
</feature>
<keyword evidence="4" id="KW-0804">Transcription</keyword>
<evidence type="ECO:0000256" key="2">
    <source>
        <dbReference type="ARBA" id="ARBA00023015"/>
    </source>
</evidence>
<dbReference type="PANTHER" id="PTHR30346">
    <property type="entry name" value="TRANSCRIPTIONAL DUAL REGULATOR HCAR-RELATED"/>
    <property type="match status" value="1"/>
</dbReference>
<dbReference type="Gene3D" id="3.40.190.290">
    <property type="match status" value="1"/>
</dbReference>
<protein>
    <submittedName>
        <fullName evidence="6">LysR family transcriptional regulator</fullName>
    </submittedName>
</protein>
<dbReference type="EMBL" id="VNJK01000001">
    <property type="protein sequence ID" value="TVX92947.1"/>
    <property type="molecule type" value="Genomic_DNA"/>
</dbReference>
<gene>
    <name evidence="6" type="ORF">FPZ44_07680</name>
</gene>
<keyword evidence="3" id="KW-0238">DNA-binding</keyword>